<reference evidence="1" key="1">
    <citation type="submission" date="2020-08" db="EMBL/GenBank/DDBJ databases">
        <title>Ramlibacter sp. GTP1 16S ribosomal RNA gene genome sequencing and assembly.</title>
        <authorList>
            <person name="Kang M."/>
        </authorList>
    </citation>
    <scope>NUCLEOTIDE SEQUENCE</scope>
    <source>
        <strain evidence="1">GTP1</strain>
    </source>
</reference>
<name>A0A923ME67_9BURK</name>
<comment type="caution">
    <text evidence="1">The sequence shown here is derived from an EMBL/GenBank/DDBJ whole genome shotgun (WGS) entry which is preliminary data.</text>
</comment>
<gene>
    <name evidence="1" type="ORF">H8R02_25270</name>
</gene>
<evidence type="ECO:0000313" key="1">
    <source>
        <dbReference type="EMBL" id="MBC5767799.1"/>
    </source>
</evidence>
<sequence>MTALQFAYPHLAGVPSGESSASAYLAVASLVEEACADAEHWKLASWYVLEQVGYEAAKRARKVLSANVCELVRRRSVPPLPPSGTGGGVDRRLARAVFALRALPMEPSTSGLLPAAASLARILCAADEAENVKPSRP</sequence>
<keyword evidence="2" id="KW-1185">Reference proteome</keyword>
<proteinExistence type="predicted"/>
<protein>
    <submittedName>
        <fullName evidence="1">Uncharacterized protein</fullName>
    </submittedName>
</protein>
<accession>A0A923ME67</accession>
<dbReference type="AlphaFoldDB" id="A0A923ME67"/>
<evidence type="ECO:0000313" key="2">
    <source>
        <dbReference type="Proteomes" id="UP000596827"/>
    </source>
</evidence>
<organism evidence="1 2">
    <name type="scientific">Ramlibacter albus</name>
    <dbReference type="NCBI Taxonomy" id="2079448"/>
    <lineage>
        <taxon>Bacteria</taxon>
        <taxon>Pseudomonadati</taxon>
        <taxon>Pseudomonadota</taxon>
        <taxon>Betaproteobacteria</taxon>
        <taxon>Burkholderiales</taxon>
        <taxon>Comamonadaceae</taxon>
        <taxon>Ramlibacter</taxon>
    </lineage>
</organism>
<dbReference type="EMBL" id="JACORU010000013">
    <property type="protein sequence ID" value="MBC5767799.1"/>
    <property type="molecule type" value="Genomic_DNA"/>
</dbReference>
<dbReference type="Proteomes" id="UP000596827">
    <property type="component" value="Unassembled WGS sequence"/>
</dbReference>
<dbReference type="RefSeq" id="WP_187084292.1">
    <property type="nucleotide sequence ID" value="NZ_JACORU010000013.1"/>
</dbReference>